<evidence type="ECO:0000256" key="2">
    <source>
        <dbReference type="ARBA" id="ARBA00022490"/>
    </source>
</evidence>
<evidence type="ECO:0000256" key="3">
    <source>
        <dbReference type="ARBA" id="ARBA00022679"/>
    </source>
</evidence>
<evidence type="ECO:0000256" key="9">
    <source>
        <dbReference type="NCBIfam" id="TIGR00152"/>
    </source>
</evidence>
<dbReference type="GO" id="GO:0015937">
    <property type="term" value="P:coenzyme A biosynthetic process"/>
    <property type="evidence" value="ECO:0007669"/>
    <property type="project" value="UniProtKB-UniRule"/>
</dbReference>
<dbReference type="Pfam" id="PF01121">
    <property type="entry name" value="CoaE"/>
    <property type="match status" value="1"/>
</dbReference>
<dbReference type="OrthoDB" id="9812943at2"/>
<dbReference type="STRING" id="1391653.AKJ08_0172"/>
<proteinExistence type="inferred from homology"/>
<dbReference type="PANTHER" id="PTHR10695:SF46">
    <property type="entry name" value="BIFUNCTIONAL COENZYME A SYNTHASE-RELATED"/>
    <property type="match status" value="1"/>
</dbReference>
<evidence type="ECO:0000256" key="7">
    <source>
        <dbReference type="ARBA" id="ARBA00022993"/>
    </source>
</evidence>
<feature type="binding site" evidence="8">
    <location>
        <begin position="11"/>
        <end position="16"/>
    </location>
    <ligand>
        <name>ATP</name>
        <dbReference type="ChEBI" id="CHEBI:30616"/>
    </ligand>
</feature>
<dbReference type="CDD" id="cd02022">
    <property type="entry name" value="DPCK"/>
    <property type="match status" value="1"/>
</dbReference>
<dbReference type="RefSeq" id="WP_050724328.1">
    <property type="nucleotide sequence ID" value="NZ_CP012332.1"/>
</dbReference>
<evidence type="ECO:0000256" key="1">
    <source>
        <dbReference type="ARBA" id="ARBA00009018"/>
    </source>
</evidence>
<keyword evidence="11" id="KW-1185">Reference proteome</keyword>
<dbReference type="GO" id="GO:0005524">
    <property type="term" value="F:ATP binding"/>
    <property type="evidence" value="ECO:0007669"/>
    <property type="project" value="UniProtKB-UniRule"/>
</dbReference>
<dbReference type="GO" id="GO:0004140">
    <property type="term" value="F:dephospho-CoA kinase activity"/>
    <property type="evidence" value="ECO:0007669"/>
    <property type="project" value="UniProtKB-UniRule"/>
</dbReference>
<dbReference type="PATRIC" id="fig|1391653.3.peg.183"/>
<evidence type="ECO:0000256" key="4">
    <source>
        <dbReference type="ARBA" id="ARBA00022741"/>
    </source>
</evidence>
<dbReference type="SUPFAM" id="SSF52540">
    <property type="entry name" value="P-loop containing nucleoside triphosphate hydrolases"/>
    <property type="match status" value="1"/>
</dbReference>
<dbReference type="EMBL" id="CP012332">
    <property type="protein sequence ID" value="AKU89785.1"/>
    <property type="molecule type" value="Genomic_DNA"/>
</dbReference>
<dbReference type="InterPro" id="IPR027417">
    <property type="entry name" value="P-loop_NTPase"/>
</dbReference>
<dbReference type="HAMAP" id="MF_00376">
    <property type="entry name" value="Dephospho_CoA_kinase"/>
    <property type="match status" value="1"/>
</dbReference>
<keyword evidence="4 8" id="KW-0547">Nucleotide-binding</keyword>
<dbReference type="InterPro" id="IPR001977">
    <property type="entry name" value="Depp_CoAkinase"/>
</dbReference>
<name>A0A0K1P8E3_9BACT</name>
<keyword evidence="5 8" id="KW-0418">Kinase</keyword>
<comment type="function">
    <text evidence="8">Catalyzes the phosphorylation of the 3'-hydroxyl group of dephosphocoenzyme A to form coenzyme A.</text>
</comment>
<comment type="pathway">
    <text evidence="8">Cofactor biosynthesis; coenzyme A biosynthesis; CoA from (R)-pantothenate: step 5/5.</text>
</comment>
<comment type="subcellular location">
    <subcellularLocation>
        <location evidence="8">Cytoplasm</location>
    </subcellularLocation>
</comment>
<dbReference type="PANTHER" id="PTHR10695">
    <property type="entry name" value="DEPHOSPHO-COA KINASE-RELATED"/>
    <property type="match status" value="1"/>
</dbReference>
<dbReference type="Gene3D" id="3.40.50.300">
    <property type="entry name" value="P-loop containing nucleotide triphosphate hydrolases"/>
    <property type="match status" value="1"/>
</dbReference>
<dbReference type="KEGG" id="vin:AKJ08_0172"/>
<keyword evidence="3 8" id="KW-0808">Transferase</keyword>
<evidence type="ECO:0000256" key="6">
    <source>
        <dbReference type="ARBA" id="ARBA00022840"/>
    </source>
</evidence>
<reference evidence="10 11" key="1">
    <citation type="submission" date="2015-08" db="EMBL/GenBank/DDBJ databases">
        <authorList>
            <person name="Babu N.S."/>
            <person name="Beckwith C.J."/>
            <person name="Beseler K.G."/>
            <person name="Brison A."/>
            <person name="Carone J.V."/>
            <person name="Caskin T.P."/>
            <person name="Diamond M."/>
            <person name="Durham M.E."/>
            <person name="Foxe J.M."/>
            <person name="Go M."/>
            <person name="Henderson B.A."/>
            <person name="Jones I.B."/>
            <person name="McGettigan J.A."/>
            <person name="Micheletti S.J."/>
            <person name="Nasrallah M.E."/>
            <person name="Ortiz D."/>
            <person name="Piller C.R."/>
            <person name="Privatt S.R."/>
            <person name="Schneider S.L."/>
            <person name="Sharp S."/>
            <person name="Smith T.C."/>
            <person name="Stanton J.D."/>
            <person name="Ullery H.E."/>
            <person name="Wilson R.J."/>
            <person name="Serrano M.G."/>
            <person name="Buck G."/>
            <person name="Lee V."/>
            <person name="Wang Y."/>
            <person name="Carvalho R."/>
            <person name="Voegtly L."/>
            <person name="Shi R."/>
            <person name="Duckworth R."/>
            <person name="Johnson A."/>
            <person name="Loviza R."/>
            <person name="Walstead R."/>
            <person name="Shah Z."/>
            <person name="Kiflezghi M."/>
            <person name="Wade K."/>
            <person name="Ball S.L."/>
            <person name="Bradley K.W."/>
            <person name="Asai D.J."/>
            <person name="Bowman C.A."/>
            <person name="Russell D.A."/>
            <person name="Pope W.H."/>
            <person name="Jacobs-Sera D."/>
            <person name="Hendrix R.W."/>
            <person name="Hatfull G.F."/>
        </authorList>
    </citation>
    <scope>NUCLEOTIDE SEQUENCE [LARGE SCALE GENOMIC DNA]</scope>
    <source>
        <strain evidence="10 11">DSM 27710</strain>
    </source>
</reference>
<evidence type="ECO:0000313" key="10">
    <source>
        <dbReference type="EMBL" id="AKU89785.1"/>
    </source>
</evidence>
<protein>
    <recommendedName>
        <fullName evidence="8 9">Dephospho-CoA kinase</fullName>
        <ecNumber evidence="8 9">2.7.1.24</ecNumber>
    </recommendedName>
    <alternativeName>
        <fullName evidence="8">Dephosphocoenzyme A kinase</fullName>
    </alternativeName>
</protein>
<gene>
    <name evidence="8" type="primary">coaE</name>
    <name evidence="10" type="ORF">AKJ08_0172</name>
</gene>
<evidence type="ECO:0000256" key="8">
    <source>
        <dbReference type="HAMAP-Rule" id="MF_00376"/>
    </source>
</evidence>
<dbReference type="PROSITE" id="PS51219">
    <property type="entry name" value="DPCK"/>
    <property type="match status" value="1"/>
</dbReference>
<keyword evidence="7 8" id="KW-0173">Coenzyme A biosynthesis</keyword>
<evidence type="ECO:0000313" key="11">
    <source>
        <dbReference type="Proteomes" id="UP000055590"/>
    </source>
</evidence>
<evidence type="ECO:0000256" key="5">
    <source>
        <dbReference type="ARBA" id="ARBA00022777"/>
    </source>
</evidence>
<dbReference type="UniPathway" id="UPA00241">
    <property type="reaction ID" value="UER00356"/>
</dbReference>
<keyword evidence="2 8" id="KW-0963">Cytoplasm</keyword>
<accession>A0A0K1P8E3</accession>
<comment type="similarity">
    <text evidence="1 8">Belongs to the CoaE family.</text>
</comment>
<keyword evidence="6 8" id="KW-0067">ATP-binding</keyword>
<dbReference type="FunFam" id="3.40.50.300:FF:000991">
    <property type="entry name" value="Dephospho-CoA kinase"/>
    <property type="match status" value="1"/>
</dbReference>
<dbReference type="Proteomes" id="UP000055590">
    <property type="component" value="Chromosome"/>
</dbReference>
<dbReference type="GO" id="GO:0005737">
    <property type="term" value="C:cytoplasm"/>
    <property type="evidence" value="ECO:0007669"/>
    <property type="project" value="UniProtKB-SubCell"/>
</dbReference>
<organism evidence="10 11">
    <name type="scientific">Vulgatibacter incomptus</name>
    <dbReference type="NCBI Taxonomy" id="1391653"/>
    <lineage>
        <taxon>Bacteria</taxon>
        <taxon>Pseudomonadati</taxon>
        <taxon>Myxococcota</taxon>
        <taxon>Myxococcia</taxon>
        <taxon>Myxococcales</taxon>
        <taxon>Cystobacterineae</taxon>
        <taxon>Vulgatibacteraceae</taxon>
        <taxon>Vulgatibacter</taxon>
    </lineage>
</organism>
<dbReference type="EC" id="2.7.1.24" evidence="8 9"/>
<dbReference type="AlphaFoldDB" id="A0A0K1P8E3"/>
<comment type="catalytic activity">
    <reaction evidence="8">
        <text>3'-dephospho-CoA + ATP = ADP + CoA + H(+)</text>
        <dbReference type="Rhea" id="RHEA:18245"/>
        <dbReference type="ChEBI" id="CHEBI:15378"/>
        <dbReference type="ChEBI" id="CHEBI:30616"/>
        <dbReference type="ChEBI" id="CHEBI:57287"/>
        <dbReference type="ChEBI" id="CHEBI:57328"/>
        <dbReference type="ChEBI" id="CHEBI:456216"/>
        <dbReference type="EC" id="2.7.1.24"/>
    </reaction>
</comment>
<dbReference type="NCBIfam" id="TIGR00152">
    <property type="entry name" value="dephospho-CoA kinase"/>
    <property type="match status" value="1"/>
</dbReference>
<sequence>MKRIGLTGGIASGKSRVARLLVERGVPVIDADRVARAVVEPGRPALAEIADRWPGVVRDGHLDRKALGAVIFGNPVERRALEAILHPRIRAEVESRFAELEERGVPRAVYEAPLLVETGFDRLLDELIVVSASEEVQLRRLMERDGFDLEGARARLAAQASPAERLAKATFVIENDGDLDALRARLDAVWSEVERKTSGD</sequence>